<dbReference type="PROSITE" id="PS50994">
    <property type="entry name" value="INTEGRASE"/>
    <property type="match status" value="1"/>
</dbReference>
<dbReference type="SUPFAM" id="SSF56672">
    <property type="entry name" value="DNA/RNA polymerases"/>
    <property type="match status" value="1"/>
</dbReference>
<keyword evidence="5" id="KW-1185">Reference proteome</keyword>
<dbReference type="Pfam" id="PF00078">
    <property type="entry name" value="RVT_1"/>
    <property type="match status" value="1"/>
</dbReference>
<sequence length="1894" mass="213822">MDLLSMSSLRKMLKTISDKEKDEAADMAALHSNLQQYEKRQRRRKELMEHITSFLREEEDEEDDQSEKHITPPVRSPSVTSPRLPPSSHTTPSQSPDIELPTQGCVSDMQKNASKSPVEAEDFNSGFVPICPVSSIPLYSPVSSGTIPTVSHQQQPATRAETVPPLFTKQSPIYDAGKAFQPQVQPPLMAPKPVYQHLNAVYGYLTGSPSQQQFTALPTASFATPHYTLMTPAASVSQTQPRVPVMTLNPPAFDTPSLQPFNKALNPTEYFVPQRPLHAAPQPKIPDFVNDNEREFANLKLALDNLLEPHAELDEKYKYHILLEHLKLPEAQMIGQSCRHHLYPYSAAMQTLQLQYGQPHQLAQSEIAAILTAPEVKPNDAHSFQSFALRVHLLVSMLLSLEGTRGMELNCCSHVDRLLSKLPKYLRDGFIEFLQLRGKLNSPSINPYNLQDFAGWLQVKAQQQRLSSRLVQRYQYERALSSSKEKNAAKPKSQSTTLYHGVSPTETKPSSSPKVSWKRTSPKVICLFCGSKDHYITRCSSIREQPVAELCKWISEEKHCWKCARSHAPETCNLKKPCSDCGGIHLQVLHGVAQSYTTNTASANSESRIYLLPSIASGRVLLKVVPVLLHHRSKTFETYAILDDGAQRTMILPTAVQQLQLKGEPETLALRTVRPDTTHLSGTKVTFQISQRNNPEKRYQVLGAFTASGLDLVEQTYPVQALRRRYAHLRGVPLQPFHKVHPLVLIGSDQVHLITAKEPIRQGTKGGPVAVHTALGWALQGTVMGPTDQAPVQQCFFISTAHTDDLLYRNVERLWQLDVLPFRNEKLVVRSRQDNEAMQLLESQTQQDSVQGVQRYATPLLWKTGALKLKGSMQSVLANLRSTERRLQKDHVKASIYSGEIAKLIEADYVAKLNQREAAQAEESWYLPHHLVSHNNKPRLVFNCSFKHQGLSLNNQLLPGPALGPSLLGVLLRFREHHVAVSADIKGMFHQVRLLPKDRPFLRFIWRDLQSENPPDVYEWQVLPFGTTSSPCCAIFALQHHAHNSEAEYPGLQEIVHQSFYVDNCLTSFRTVAAAKQKVDQLRSMLAKGGFNLRQWASSHPAVIAHLPTEARSSATEQWLVQTHVEPMEPTLGLRWNCTTDSLGYHYRPIEHAALTMRTAYQVLASQYDPLGFILPFTTRAKVIIQQLWTKKRDWDDPNLPPTLKAAWIIWESELEHLRTLSIPRCYLTVFTTPAEQNISLHVFCDASEKAYGAVAYFAIQSDSVIHVSFIMARSRVAPKRQQSMPRLELCAALAGAQLAKLVRNETTLSISQTILWTDSLTVLEWIQSDSCRYKVFVGTRVSEIQELTDHRSWRYVNTQDNPADDITRGKSLQSLAEPSRWSQGPPFLKQNEEHWPKKPELTQSEGVSELKGLPSYCLIAFDIVSNLPDSTQFKSWCELVEATQRACHGAATSDCASSEPITSKEAEAVLIRACQLQSFPEEVAALKAKKPVPAHSRLVSLAPEWDPLKNMIRVEGRLRRLANSDPEQIHPIVLDSRHTITKLLIKEFDERLLHPGTERVYAEIRRQYWILRGCQAIKYHQLHCLSCQRWRAFHSTGVDCFGPYLVKIGRRNEKRWGLIFKCLTTKAVHIELLNSMDVDAFLLALRRFIARRGKPHEIRSDCGTNFRGADRELREAFSIMEPELKVQLSDYQISFMFNPPSAPHFGGIWEREVRSIKNALLVALGTQAVTEDVLSTVLVEVEGILNSKPLGYASSDVADMDPITPNILLMGRRDASLPQVAYAPGDMGRRRWRHCQNMVDQFWIHFTRNHLPTLQTRQKWHKASKNLEVDSVVLIVDPQLPRAQWPIGRVRKTLPSSDGCVRTAEIVVNGKVYTRPVARLIELPALEGNTKDI</sequence>
<dbReference type="InterPro" id="IPR012337">
    <property type="entry name" value="RNaseH-like_sf"/>
</dbReference>
<organism evidence="5 6">
    <name type="scientific">Carassius auratus</name>
    <name type="common">Goldfish</name>
    <dbReference type="NCBI Taxonomy" id="7957"/>
    <lineage>
        <taxon>Eukaryota</taxon>
        <taxon>Metazoa</taxon>
        <taxon>Chordata</taxon>
        <taxon>Craniata</taxon>
        <taxon>Vertebrata</taxon>
        <taxon>Euteleostomi</taxon>
        <taxon>Actinopterygii</taxon>
        <taxon>Neopterygii</taxon>
        <taxon>Teleostei</taxon>
        <taxon>Ostariophysi</taxon>
        <taxon>Cypriniformes</taxon>
        <taxon>Cyprinidae</taxon>
        <taxon>Cyprininae</taxon>
        <taxon>Carassius</taxon>
    </lineage>
</organism>
<dbReference type="SUPFAM" id="SSF53098">
    <property type="entry name" value="Ribonuclease H-like"/>
    <property type="match status" value="1"/>
</dbReference>
<dbReference type="InterPro" id="IPR043128">
    <property type="entry name" value="Rev_trsase/Diguanyl_cyclase"/>
</dbReference>
<gene>
    <name evidence="6" type="primary">LOC113108190</name>
</gene>
<dbReference type="EC" id="3.1.26.4" evidence="2"/>
<evidence type="ECO:0000256" key="3">
    <source>
        <dbReference type="SAM" id="MobiDB-lite"/>
    </source>
</evidence>
<dbReference type="InterPro" id="IPR043502">
    <property type="entry name" value="DNA/RNA_pol_sf"/>
</dbReference>
<feature type="domain" description="Integrase catalytic" evidence="4">
    <location>
        <begin position="1589"/>
        <end position="1774"/>
    </location>
</feature>
<dbReference type="PANTHER" id="PTHR47331">
    <property type="entry name" value="PHD-TYPE DOMAIN-CONTAINING PROTEIN"/>
    <property type="match status" value="1"/>
</dbReference>
<dbReference type="GO" id="GO:0004523">
    <property type="term" value="F:RNA-DNA hybrid ribonuclease activity"/>
    <property type="evidence" value="ECO:0007669"/>
    <property type="project" value="UniProtKB-EC"/>
</dbReference>
<evidence type="ECO:0000313" key="5">
    <source>
        <dbReference type="Proteomes" id="UP000515129"/>
    </source>
</evidence>
<dbReference type="GO" id="GO:0003676">
    <property type="term" value="F:nucleic acid binding"/>
    <property type="evidence" value="ECO:0007669"/>
    <property type="project" value="InterPro"/>
</dbReference>
<feature type="region of interest" description="Disordered" evidence="3">
    <location>
        <begin position="482"/>
        <end position="516"/>
    </location>
</feature>
<evidence type="ECO:0000313" key="6">
    <source>
        <dbReference type="RefSeq" id="XP_026126842.1"/>
    </source>
</evidence>
<dbReference type="Gene3D" id="3.30.420.10">
    <property type="entry name" value="Ribonuclease H-like superfamily/Ribonuclease H"/>
    <property type="match status" value="1"/>
</dbReference>
<evidence type="ECO:0000256" key="1">
    <source>
        <dbReference type="ARBA" id="ARBA00010879"/>
    </source>
</evidence>
<dbReference type="InterPro" id="IPR001584">
    <property type="entry name" value="Integrase_cat-core"/>
</dbReference>
<feature type="region of interest" description="Disordered" evidence="3">
    <location>
        <begin position="55"/>
        <end position="118"/>
    </location>
</feature>
<dbReference type="OrthoDB" id="10056126at2759"/>
<dbReference type="InterPro" id="IPR036397">
    <property type="entry name" value="RNaseH_sf"/>
</dbReference>
<feature type="compositionally biased region" description="Low complexity" evidence="3">
    <location>
        <begin position="502"/>
        <end position="515"/>
    </location>
</feature>
<feature type="region of interest" description="Disordered" evidence="3">
    <location>
        <begin position="1375"/>
        <end position="1404"/>
    </location>
</feature>
<dbReference type="Proteomes" id="UP000515129">
    <property type="component" value="Chromosome 9"/>
</dbReference>
<evidence type="ECO:0000259" key="4">
    <source>
        <dbReference type="PROSITE" id="PS50994"/>
    </source>
</evidence>
<feature type="compositionally biased region" description="Basic and acidic residues" evidence="3">
    <location>
        <begin position="1391"/>
        <end position="1401"/>
    </location>
</feature>
<dbReference type="InterPro" id="IPR008042">
    <property type="entry name" value="Retrotrans_Pao"/>
</dbReference>
<dbReference type="RefSeq" id="XP_026126842.1">
    <property type="nucleotide sequence ID" value="XM_026271057.1"/>
</dbReference>
<reference evidence="6" key="1">
    <citation type="submission" date="2025-08" db="UniProtKB">
        <authorList>
            <consortium name="RefSeq"/>
        </authorList>
    </citation>
    <scope>IDENTIFICATION</scope>
    <source>
        <strain evidence="6">Wakin</strain>
        <tissue evidence="6">Muscle</tissue>
    </source>
</reference>
<dbReference type="PANTHER" id="PTHR47331:SF5">
    <property type="entry name" value="RIBONUCLEASE H"/>
    <property type="match status" value="1"/>
</dbReference>
<comment type="similarity">
    <text evidence="1">Belongs to the beta type-B retroviral polymerase family. HERV class-II K(HML-2) pol subfamily.</text>
</comment>
<dbReference type="InterPro" id="IPR000477">
    <property type="entry name" value="RT_dom"/>
</dbReference>
<accession>A0A6P6Q1B6</accession>
<dbReference type="Gene3D" id="3.30.70.270">
    <property type="match status" value="1"/>
</dbReference>
<dbReference type="InterPro" id="IPR040676">
    <property type="entry name" value="DUF5641"/>
</dbReference>
<dbReference type="CDD" id="cd01644">
    <property type="entry name" value="RT_pepA17"/>
    <property type="match status" value="1"/>
</dbReference>
<dbReference type="KEGG" id="caua:113108190"/>
<dbReference type="GO" id="GO:0015074">
    <property type="term" value="P:DNA integration"/>
    <property type="evidence" value="ECO:0007669"/>
    <property type="project" value="InterPro"/>
</dbReference>
<dbReference type="Pfam" id="PF18701">
    <property type="entry name" value="DUF5641"/>
    <property type="match status" value="1"/>
</dbReference>
<feature type="compositionally biased region" description="Low complexity" evidence="3">
    <location>
        <begin position="71"/>
        <end position="96"/>
    </location>
</feature>
<dbReference type="GeneID" id="113108190"/>
<protein>
    <recommendedName>
        <fullName evidence="2">ribonuclease H</fullName>
        <ecNumber evidence="2">3.1.26.4</ecNumber>
    </recommendedName>
</protein>
<dbReference type="Gene3D" id="3.10.10.10">
    <property type="entry name" value="HIV Type 1 Reverse Transcriptase, subunit A, domain 1"/>
    <property type="match status" value="1"/>
</dbReference>
<dbReference type="Pfam" id="PF05380">
    <property type="entry name" value="Peptidase_A17"/>
    <property type="match status" value="1"/>
</dbReference>
<name>A0A6P6Q1B6_CARAU</name>
<proteinExistence type="inferred from homology"/>
<evidence type="ECO:0000256" key="2">
    <source>
        <dbReference type="ARBA" id="ARBA00012180"/>
    </source>
</evidence>